<keyword evidence="6" id="KW-0630">Potassium</keyword>
<keyword evidence="9" id="KW-0786">Thiamine pyrophosphate</keyword>
<dbReference type="Gene3D" id="3.40.50.970">
    <property type="match status" value="1"/>
</dbReference>
<evidence type="ECO:0000256" key="6">
    <source>
        <dbReference type="ARBA" id="ARBA00022958"/>
    </source>
</evidence>
<proteinExistence type="inferred from homology"/>
<comment type="cofactor">
    <cofactor evidence="1 9">
        <name>thiamine diphosphate</name>
        <dbReference type="ChEBI" id="CHEBI:58937"/>
    </cofactor>
</comment>
<dbReference type="STRING" id="461836.A0A0L0DC30"/>
<keyword evidence="12" id="KW-1185">Reference proteome</keyword>
<dbReference type="GO" id="GO:0005759">
    <property type="term" value="C:mitochondrial matrix"/>
    <property type="evidence" value="ECO:0007669"/>
    <property type="project" value="UniProtKB-SubCell"/>
</dbReference>
<dbReference type="InterPro" id="IPR029061">
    <property type="entry name" value="THDP-binding"/>
</dbReference>
<evidence type="ECO:0000256" key="7">
    <source>
        <dbReference type="ARBA" id="ARBA00023002"/>
    </source>
</evidence>
<dbReference type="EC" id="1.2.4.4" evidence="9"/>
<gene>
    <name evidence="11" type="ORF">AMSG_06205</name>
</gene>
<comment type="subcellular location">
    <subcellularLocation>
        <location evidence="2">Mitochondrion matrix</location>
    </subcellularLocation>
</comment>
<keyword evidence="11" id="KW-0812">Transmembrane</keyword>
<organism evidence="11 12">
    <name type="scientific">Thecamonas trahens ATCC 50062</name>
    <dbReference type="NCBI Taxonomy" id="461836"/>
    <lineage>
        <taxon>Eukaryota</taxon>
        <taxon>Apusozoa</taxon>
        <taxon>Apusomonadida</taxon>
        <taxon>Apusomonadidae</taxon>
        <taxon>Thecamonas</taxon>
    </lineage>
</organism>
<evidence type="ECO:0000256" key="8">
    <source>
        <dbReference type="ARBA" id="ARBA00023128"/>
    </source>
</evidence>
<dbReference type="PANTHER" id="PTHR43380">
    <property type="entry name" value="2-OXOISOVALERATE DEHYDROGENASE SUBUNIT ALPHA, MITOCHONDRIAL"/>
    <property type="match status" value="1"/>
</dbReference>
<dbReference type="InterPro" id="IPR001017">
    <property type="entry name" value="DH_E1"/>
</dbReference>
<feature type="domain" description="Dehydrogenase E1 component" evidence="10">
    <location>
        <begin position="98"/>
        <end position="395"/>
    </location>
</feature>
<dbReference type="Pfam" id="PF00676">
    <property type="entry name" value="E1_dh"/>
    <property type="match status" value="1"/>
</dbReference>
<dbReference type="OMA" id="GMFRGVN"/>
<accession>A0A0L0DC30</accession>
<evidence type="ECO:0000256" key="2">
    <source>
        <dbReference type="ARBA" id="ARBA00004305"/>
    </source>
</evidence>
<evidence type="ECO:0000256" key="9">
    <source>
        <dbReference type="RuleBase" id="RU365014"/>
    </source>
</evidence>
<keyword evidence="4" id="KW-0479">Metal-binding</keyword>
<sequence>MFRLPALAPAVARAALRAVAAPGAAGARTAALSTGVPPAAGVGYPGAEEASFTTEFEFVDPETAFPMFQLMGPDGKFAVADDQRPAIAEDKELLLKMYKVMNTTQIMDTFMAKKQRQGAVSFIMTSYGEEATHVGSAAALTGDDVVYAQYRESGVLLWRGFSLDETMAQCFSTQADGGKGRQMPVHYGSKALNFQTISSPLATQIPQAAGAAYALKRSGKDAVAMTYFGDGAASEGDFHAALNFAATLECPALFFCRNNGYAISTPTKEQYRGDGIASRGPGYGIPTIRVDGNDVFAVYEAVARARTLAIEESRPVLIEAMSFRIGDHSSSDDSSRYRPDGERDKWAQVAPIPRLRSYIVERGWWSDDEDKELQDSLFADLMTAMRKALADKKPSLDEVFTDVYDELTPDLVAQEAELRVHLAKHGDKYDLGVFAPSTKA</sequence>
<keyword evidence="8" id="KW-0496">Mitochondrion</keyword>
<dbReference type="RefSeq" id="XP_013757385.1">
    <property type="nucleotide sequence ID" value="XM_013901931.1"/>
</dbReference>
<dbReference type="GeneID" id="25565426"/>
<keyword evidence="7 9" id="KW-0560">Oxidoreductase</keyword>
<comment type="catalytic activity">
    <reaction evidence="9">
        <text>N(6)-[(R)-lipoyl]-L-lysyl-[protein] + 3-methyl-2-oxobutanoate + H(+) = N(6)-[(R)-S(8)-2-methylpropanoyldihydrolipoyl]-L-lysyl-[protein] + CO2</text>
        <dbReference type="Rhea" id="RHEA:13457"/>
        <dbReference type="Rhea" id="RHEA-COMP:10474"/>
        <dbReference type="Rhea" id="RHEA-COMP:10497"/>
        <dbReference type="ChEBI" id="CHEBI:11851"/>
        <dbReference type="ChEBI" id="CHEBI:15378"/>
        <dbReference type="ChEBI" id="CHEBI:16526"/>
        <dbReference type="ChEBI" id="CHEBI:83099"/>
        <dbReference type="ChEBI" id="CHEBI:83142"/>
        <dbReference type="EC" id="1.2.4.4"/>
    </reaction>
</comment>
<comment type="function">
    <text evidence="9">The branched-chain alpha-keto dehydrogenase complex catalyzes the overall conversion of alpha-keto acids to acyl-CoA and CO(2). It contains multiple copies of three enzymatic components: branched-chain alpha-keto acid decarboxylase (E1), lipoamide acyltransferase (E2) and lipoamide dehydrogenase (E3).</text>
</comment>
<keyword evidence="11" id="KW-0472">Membrane</keyword>
<evidence type="ECO:0000256" key="5">
    <source>
        <dbReference type="ARBA" id="ARBA00022946"/>
    </source>
</evidence>
<evidence type="ECO:0000259" key="10">
    <source>
        <dbReference type="Pfam" id="PF00676"/>
    </source>
</evidence>
<dbReference type="SUPFAM" id="SSF52518">
    <property type="entry name" value="Thiamin diphosphate-binding fold (THDP-binding)"/>
    <property type="match status" value="1"/>
</dbReference>
<dbReference type="OrthoDB" id="3845at2759"/>
<dbReference type="CDD" id="cd02000">
    <property type="entry name" value="TPP_E1_PDC_ADC_BCADC"/>
    <property type="match status" value="1"/>
</dbReference>
<evidence type="ECO:0000256" key="4">
    <source>
        <dbReference type="ARBA" id="ARBA00022723"/>
    </source>
</evidence>
<dbReference type="GO" id="GO:0003863">
    <property type="term" value="F:branched-chain 2-oxo acid dehydrogenase activity"/>
    <property type="evidence" value="ECO:0007669"/>
    <property type="project" value="UniProtKB-EC"/>
</dbReference>
<evidence type="ECO:0000256" key="1">
    <source>
        <dbReference type="ARBA" id="ARBA00001964"/>
    </source>
</evidence>
<dbReference type="eggNOG" id="KOG1182">
    <property type="taxonomic scope" value="Eukaryota"/>
</dbReference>
<reference evidence="11 12" key="1">
    <citation type="submission" date="2010-05" db="EMBL/GenBank/DDBJ databases">
        <title>The Genome Sequence of Thecamonas trahens ATCC 50062.</title>
        <authorList>
            <consortium name="The Broad Institute Genome Sequencing Platform"/>
            <person name="Russ C."/>
            <person name="Cuomo C."/>
            <person name="Shea T."/>
            <person name="Young S.K."/>
            <person name="Zeng Q."/>
            <person name="Koehrsen M."/>
            <person name="Haas B."/>
            <person name="Borodovsky M."/>
            <person name="Guigo R."/>
            <person name="Alvarado L."/>
            <person name="Berlin A."/>
            <person name="Bochicchio J."/>
            <person name="Borenstein D."/>
            <person name="Chapman S."/>
            <person name="Chen Z."/>
            <person name="Freedman E."/>
            <person name="Gellesch M."/>
            <person name="Goldberg J."/>
            <person name="Griggs A."/>
            <person name="Gujja S."/>
            <person name="Heilman E."/>
            <person name="Heiman D."/>
            <person name="Hepburn T."/>
            <person name="Howarth C."/>
            <person name="Jen D."/>
            <person name="Larson L."/>
            <person name="Mehta T."/>
            <person name="Park D."/>
            <person name="Pearson M."/>
            <person name="Roberts A."/>
            <person name="Saif S."/>
            <person name="Shenoy N."/>
            <person name="Sisk P."/>
            <person name="Stolte C."/>
            <person name="Sykes S."/>
            <person name="Thomson T."/>
            <person name="Walk T."/>
            <person name="White J."/>
            <person name="Yandava C."/>
            <person name="Burger G."/>
            <person name="Gray M.W."/>
            <person name="Holland P.W.H."/>
            <person name="King N."/>
            <person name="Lang F.B.F."/>
            <person name="Roger A.J."/>
            <person name="Ruiz-Trillo I."/>
            <person name="Lander E."/>
            <person name="Nusbaum C."/>
        </authorList>
    </citation>
    <scope>NUCLEOTIDE SEQUENCE [LARGE SCALE GENOMIC DNA]</scope>
    <source>
        <strain evidence="11 12">ATCC 50062</strain>
    </source>
</reference>
<name>A0A0L0DC30_THETB</name>
<evidence type="ECO:0000313" key="12">
    <source>
        <dbReference type="Proteomes" id="UP000054408"/>
    </source>
</evidence>
<dbReference type="FunFam" id="3.40.50.970:FF:000015">
    <property type="entry name" value="2-oxoisovalerate dehydrogenase subunit alpha"/>
    <property type="match status" value="1"/>
</dbReference>
<dbReference type="EMBL" id="GL349458">
    <property type="protein sequence ID" value="KNC49904.1"/>
    <property type="molecule type" value="Genomic_DNA"/>
</dbReference>
<dbReference type="InterPro" id="IPR050771">
    <property type="entry name" value="Alpha-ketoacid_DH_E1_comp"/>
</dbReference>
<protein>
    <recommendedName>
        <fullName evidence="9">2-oxoisovalerate dehydrogenase subunit alpha</fullName>
        <ecNumber evidence="9">1.2.4.4</ecNumber>
    </recommendedName>
    <alternativeName>
        <fullName evidence="9">Branched-chain alpha-keto acid dehydrogenase E1 component alpha chain</fullName>
    </alternativeName>
</protein>
<dbReference type="PANTHER" id="PTHR43380:SF1">
    <property type="entry name" value="2-OXOISOVALERATE DEHYDROGENASE SUBUNIT ALPHA, MITOCHONDRIAL"/>
    <property type="match status" value="1"/>
</dbReference>
<dbReference type="Proteomes" id="UP000054408">
    <property type="component" value="Unassembled WGS sequence"/>
</dbReference>
<evidence type="ECO:0000313" key="11">
    <source>
        <dbReference type="EMBL" id="KNC49904.1"/>
    </source>
</evidence>
<dbReference type="AlphaFoldDB" id="A0A0L0DC30"/>
<comment type="similarity">
    <text evidence="3 9">Belongs to the BCKDHA family.</text>
</comment>
<dbReference type="GO" id="GO:0009083">
    <property type="term" value="P:branched-chain amino acid catabolic process"/>
    <property type="evidence" value="ECO:0007669"/>
    <property type="project" value="TreeGrafter"/>
</dbReference>
<dbReference type="GO" id="GO:0046872">
    <property type="term" value="F:metal ion binding"/>
    <property type="evidence" value="ECO:0007669"/>
    <property type="project" value="UniProtKB-KW"/>
</dbReference>
<evidence type="ECO:0000256" key="3">
    <source>
        <dbReference type="ARBA" id="ARBA00008646"/>
    </source>
</evidence>
<keyword evidence="5" id="KW-0809">Transit peptide</keyword>